<accession>A0AAE6M3G2</accession>
<comment type="subcellular location">
    <subcellularLocation>
        <location evidence="1">Membrane</location>
        <topology evidence="1">Multi-pass membrane protein</topology>
    </subcellularLocation>
</comment>
<name>A0AAE6M3G2_LEUCA</name>
<evidence type="ECO:0000256" key="4">
    <source>
        <dbReference type="ARBA" id="ARBA00023136"/>
    </source>
</evidence>
<dbReference type="GO" id="GO:0016020">
    <property type="term" value="C:membrane"/>
    <property type="evidence" value="ECO:0007669"/>
    <property type="project" value="UniProtKB-SubCell"/>
</dbReference>
<dbReference type="GeneID" id="61187382"/>
<reference evidence="6 7" key="1">
    <citation type="submission" date="2019-06" db="EMBL/GenBank/DDBJ databases">
        <title>Genome analyses of bacteria isolated from kimchi.</title>
        <authorList>
            <person name="Lee S."/>
            <person name="Ahn S."/>
            <person name="Roh S."/>
        </authorList>
    </citation>
    <scope>NUCLEOTIDE SEQUENCE [LARGE SCALE GENOMIC DNA]</scope>
    <source>
        <strain evidence="6 7">CBA3620</strain>
    </source>
</reference>
<organism evidence="6 7">
    <name type="scientific">Leuconostoc carnosum</name>
    <dbReference type="NCBI Taxonomy" id="1252"/>
    <lineage>
        <taxon>Bacteria</taxon>
        <taxon>Bacillati</taxon>
        <taxon>Bacillota</taxon>
        <taxon>Bacilli</taxon>
        <taxon>Lactobacillales</taxon>
        <taxon>Lactobacillaceae</taxon>
        <taxon>Leuconostoc</taxon>
    </lineage>
</organism>
<dbReference type="PANTHER" id="PTHR37306">
    <property type="entry name" value="COLICIN V PRODUCTION PROTEIN"/>
    <property type="match status" value="1"/>
</dbReference>
<keyword evidence="4 5" id="KW-0472">Membrane</keyword>
<feature type="transmembrane region" description="Helical" evidence="5">
    <location>
        <begin position="75"/>
        <end position="96"/>
    </location>
</feature>
<feature type="transmembrane region" description="Helical" evidence="5">
    <location>
        <begin position="28"/>
        <end position="54"/>
    </location>
</feature>
<protein>
    <submittedName>
        <fullName evidence="6">CvpA family protein</fullName>
    </submittedName>
</protein>
<evidence type="ECO:0000313" key="7">
    <source>
        <dbReference type="Proteomes" id="UP000321332"/>
    </source>
</evidence>
<dbReference type="PANTHER" id="PTHR37306:SF1">
    <property type="entry name" value="COLICIN V PRODUCTION PROTEIN"/>
    <property type="match status" value="1"/>
</dbReference>
<dbReference type="OMA" id="YIGYNRG"/>
<dbReference type="Pfam" id="PF02674">
    <property type="entry name" value="Colicin_V"/>
    <property type="match status" value="1"/>
</dbReference>
<dbReference type="RefSeq" id="WP_014974791.1">
    <property type="nucleotide sequence ID" value="NZ_CP042374.1"/>
</dbReference>
<gene>
    <name evidence="6" type="ORF">FGL89_06440</name>
</gene>
<dbReference type="Proteomes" id="UP000321332">
    <property type="component" value="Chromosome"/>
</dbReference>
<evidence type="ECO:0000256" key="1">
    <source>
        <dbReference type="ARBA" id="ARBA00004141"/>
    </source>
</evidence>
<keyword evidence="2 5" id="KW-0812">Transmembrane</keyword>
<dbReference type="AlphaFoldDB" id="A0AAE6M3G2"/>
<evidence type="ECO:0000313" key="6">
    <source>
        <dbReference type="EMBL" id="QEA33784.1"/>
    </source>
</evidence>
<evidence type="ECO:0000256" key="3">
    <source>
        <dbReference type="ARBA" id="ARBA00022989"/>
    </source>
</evidence>
<keyword evidence="3 5" id="KW-1133">Transmembrane helix</keyword>
<feature type="transmembrane region" description="Helical" evidence="5">
    <location>
        <begin position="116"/>
        <end position="139"/>
    </location>
</feature>
<evidence type="ECO:0000256" key="5">
    <source>
        <dbReference type="SAM" id="Phobius"/>
    </source>
</evidence>
<evidence type="ECO:0000256" key="2">
    <source>
        <dbReference type="ARBA" id="ARBA00022692"/>
    </source>
</evidence>
<proteinExistence type="predicted"/>
<sequence>MILLIIAVIFVLASLLSGYRHGFVNGLLRLALLVVVWYIAIKFAEPLGAVFSNFVSGQFVRTDVPQDVANQGSKFLASGLTFTILLIIGGAVSHYILRSLSIIRRIPLLGWVDGVLGAILYGLISATITFFALQLLSVIPNVWLQDQFLNTPLLNEILDNAPFFAQQIYQWWL</sequence>
<dbReference type="EMBL" id="CP042374">
    <property type="protein sequence ID" value="QEA33784.1"/>
    <property type="molecule type" value="Genomic_DNA"/>
</dbReference>
<dbReference type="InterPro" id="IPR003825">
    <property type="entry name" value="Colicin-V_CvpA"/>
</dbReference>
<dbReference type="GO" id="GO:0009403">
    <property type="term" value="P:toxin biosynthetic process"/>
    <property type="evidence" value="ECO:0007669"/>
    <property type="project" value="InterPro"/>
</dbReference>